<evidence type="ECO:0000313" key="2">
    <source>
        <dbReference type="EMBL" id="RWZ78300.1"/>
    </source>
</evidence>
<evidence type="ECO:0000313" key="3">
    <source>
        <dbReference type="Proteomes" id="UP000289257"/>
    </source>
</evidence>
<name>A0A4Q0AH27_9BACT</name>
<evidence type="ECO:0000256" key="1">
    <source>
        <dbReference type="SAM" id="SignalP"/>
    </source>
</evidence>
<feature type="chain" id="PRO_5020630565" evidence="1">
    <location>
        <begin position="23"/>
        <end position="179"/>
    </location>
</feature>
<proteinExistence type="predicted"/>
<feature type="signal peptide" evidence="1">
    <location>
        <begin position="1"/>
        <end position="22"/>
    </location>
</feature>
<organism evidence="2 3">
    <name type="scientific">Candidatus Microsaccharimonas sossegonensis</name>
    <dbReference type="NCBI Taxonomy" id="2506948"/>
    <lineage>
        <taxon>Bacteria</taxon>
        <taxon>Candidatus Saccharimonadota</taxon>
        <taxon>Candidatus Saccharimonadia</taxon>
        <taxon>Candidatus Saccharimonadales</taxon>
        <taxon>Candidatus Saccharimonadaceae</taxon>
        <taxon>Candidatus Microsaccharimonas</taxon>
    </lineage>
</organism>
<dbReference type="AlphaFoldDB" id="A0A4Q0AH27"/>
<dbReference type="EMBL" id="SCKX01000001">
    <property type="protein sequence ID" value="RWZ78300.1"/>
    <property type="molecule type" value="Genomic_DNA"/>
</dbReference>
<comment type="caution">
    <text evidence="2">The sequence shown here is derived from an EMBL/GenBank/DDBJ whole genome shotgun (WGS) entry which is preliminary data.</text>
</comment>
<sequence length="179" mass="20010">MKIPVRLVVIALIAASLLSVFALQTSYANTLSDDQKSRIQANCLSIKGSLNQLHASDALLRVNRGQIYESMGTKLMNSFNSRLNNNGLDNKGLVSVTNAYQAALTTFRADYQLYEQQLSTTINIDCSKEPAAFHSALEDARTKRLKVHDDVLRLNKYIDDYRSAVNDFMLNFQRVTGSN</sequence>
<reference evidence="2" key="1">
    <citation type="submission" date="2019-01" db="EMBL/GenBank/DDBJ databases">
        <title>Genomic signatures and co-occurrence patterns of the ultra-small Saccharimodia (Patescibacteria phylum) suggest a symbiotic lifestyle.</title>
        <authorList>
            <person name="Lemos L."/>
            <person name="Medeiros J."/>
            <person name="Andreote F."/>
            <person name="Fernandes G."/>
            <person name="Varani A."/>
            <person name="Oliveira G."/>
            <person name="Pylro V."/>
        </authorList>
    </citation>
    <scope>NUCLEOTIDE SEQUENCE [LARGE SCALE GENOMIC DNA]</scope>
    <source>
        <strain evidence="2">AMD02</strain>
    </source>
</reference>
<protein>
    <submittedName>
        <fullName evidence="2">Uncharacterized protein</fullName>
    </submittedName>
</protein>
<dbReference type="Proteomes" id="UP000289257">
    <property type="component" value="Unassembled WGS sequence"/>
</dbReference>
<gene>
    <name evidence="2" type="ORF">EOT05_00860</name>
</gene>
<accession>A0A4Q0AH27</accession>
<keyword evidence="3" id="KW-1185">Reference proteome</keyword>
<keyword evidence="1" id="KW-0732">Signal</keyword>